<dbReference type="PATRIC" id="fig|999432.5.peg.384"/>
<gene>
    <name evidence="2" type="ORF">HMPREF9726_00371</name>
</gene>
<keyword evidence="1" id="KW-0812">Transmembrane</keyword>
<protein>
    <submittedName>
        <fullName evidence="2">Uncharacterized protein</fullName>
    </submittedName>
</protein>
<organism evidence="2">
    <name type="scientific">Treponema denticola H-22</name>
    <dbReference type="NCBI Taxonomy" id="999432"/>
    <lineage>
        <taxon>Bacteria</taxon>
        <taxon>Pseudomonadati</taxon>
        <taxon>Spirochaetota</taxon>
        <taxon>Spirochaetia</taxon>
        <taxon>Spirochaetales</taxon>
        <taxon>Treponemataceae</taxon>
        <taxon>Treponema</taxon>
    </lineage>
</organism>
<comment type="caution">
    <text evidence="2">The sequence shown here is derived from an EMBL/GenBank/DDBJ whole genome shotgun (WGS) entry which is preliminary data.</text>
</comment>
<keyword evidence="1" id="KW-1133">Transmembrane helix</keyword>
<dbReference type="Proteomes" id="UP000011705">
    <property type="component" value="Chromosome"/>
</dbReference>
<accession>A0A0E2E868</accession>
<evidence type="ECO:0000313" key="2">
    <source>
        <dbReference type="EMBL" id="EMB36179.1"/>
    </source>
</evidence>
<sequence>MDTIMSNASFSNIYYFIIIPIGLIAYFAFAIFKTKNEKKRVTNWLNEHPNAVKVYIGKTSSVTGYLASAARQISVNSVDGERPLFFTEKLSNGFYVTPGTHIVESSFTKTRPGIIYRSVTTTYGPSKQEITVEGLKSYNYSFDTNEERYVFEAIN</sequence>
<reference evidence="2" key="1">
    <citation type="submission" date="2012-01" db="EMBL/GenBank/DDBJ databases">
        <title>The Genome Sequence of Treponema denticola H-22.</title>
        <authorList>
            <consortium name="The Broad Institute Genome Sequencing Platform"/>
            <person name="Earl A."/>
            <person name="Ward D."/>
            <person name="Feldgarden M."/>
            <person name="Gevers D."/>
            <person name="Blanton J.M."/>
            <person name="Fenno C.J."/>
            <person name="Baranova O.V."/>
            <person name="Mathney J."/>
            <person name="Dewhirst F.E."/>
            <person name="Izard J."/>
            <person name="Young S.K."/>
            <person name="Zeng Q."/>
            <person name="Gargeya S."/>
            <person name="Fitzgerald M."/>
            <person name="Haas B."/>
            <person name="Abouelleil A."/>
            <person name="Alvarado L."/>
            <person name="Arachchi H.M."/>
            <person name="Berlin A."/>
            <person name="Chapman S.B."/>
            <person name="Gearin G."/>
            <person name="Goldberg J."/>
            <person name="Griggs A."/>
            <person name="Gujja S."/>
            <person name="Hansen M."/>
            <person name="Heiman D."/>
            <person name="Howarth C."/>
            <person name="Larimer J."/>
            <person name="Lui A."/>
            <person name="MacDonald P.J.P."/>
            <person name="McCowen C."/>
            <person name="Montmayeur A."/>
            <person name="Murphy C."/>
            <person name="Neiman D."/>
            <person name="Pearson M."/>
            <person name="Priest M."/>
            <person name="Roberts A."/>
            <person name="Saif S."/>
            <person name="Shea T."/>
            <person name="Sisk P."/>
            <person name="Stolte C."/>
            <person name="Sykes S."/>
            <person name="Wortman J."/>
            <person name="Nusbaum C."/>
            <person name="Birren B."/>
        </authorList>
    </citation>
    <scope>NUCLEOTIDE SEQUENCE [LARGE SCALE GENOMIC DNA]</scope>
    <source>
        <strain evidence="2">H-22</strain>
    </source>
</reference>
<keyword evidence="1" id="KW-0472">Membrane</keyword>
<dbReference type="EMBL" id="AGDV01000001">
    <property type="protein sequence ID" value="EMB36179.1"/>
    <property type="molecule type" value="Genomic_DNA"/>
</dbReference>
<dbReference type="RefSeq" id="WP_002669127.1">
    <property type="nucleotide sequence ID" value="NZ_CM001795.1"/>
</dbReference>
<proteinExistence type="predicted"/>
<name>A0A0E2E868_TREDN</name>
<dbReference type="AlphaFoldDB" id="A0A0E2E868"/>
<evidence type="ECO:0000256" key="1">
    <source>
        <dbReference type="SAM" id="Phobius"/>
    </source>
</evidence>
<feature type="transmembrane region" description="Helical" evidence="1">
    <location>
        <begin position="12"/>
        <end position="32"/>
    </location>
</feature>
<dbReference type="HOGENOM" id="CLU_143568_0_0_12"/>